<dbReference type="Gene3D" id="1.20.1090.10">
    <property type="entry name" value="Dehydroquinate synthase-like - alpha domain"/>
    <property type="match status" value="1"/>
</dbReference>
<feature type="domain" description="Fe-containing alcohol dehydrogenase-like C-terminal" evidence="6">
    <location>
        <begin position="188"/>
        <end position="384"/>
    </location>
</feature>
<dbReference type="PANTHER" id="PTHR11496">
    <property type="entry name" value="ALCOHOL DEHYDROGENASE"/>
    <property type="match status" value="1"/>
</dbReference>
<dbReference type="PANTHER" id="PTHR11496:SF102">
    <property type="entry name" value="ALCOHOL DEHYDROGENASE 4"/>
    <property type="match status" value="1"/>
</dbReference>
<reference evidence="8 9" key="1">
    <citation type="submission" date="2018-06" db="EMBL/GenBank/DDBJ databases">
        <authorList>
            <consortium name="Pathogen Informatics"/>
            <person name="Doyle S."/>
        </authorList>
    </citation>
    <scope>NUCLEOTIDE SEQUENCE [LARGE SCALE GENOMIC DNA]</scope>
    <source>
        <strain evidence="8 9">NCTC13093</strain>
    </source>
</reference>
<dbReference type="PROSITE" id="PS00913">
    <property type="entry name" value="ADH_IRON_1"/>
    <property type="match status" value="1"/>
</dbReference>
<comment type="cofactor">
    <cofactor evidence="1">
        <name>Fe cation</name>
        <dbReference type="ChEBI" id="CHEBI:24875"/>
    </cofactor>
</comment>
<dbReference type="RefSeq" id="WP_113744451.1">
    <property type="nucleotide sequence ID" value="NZ_UAPV01000001.1"/>
</dbReference>
<name>A0A2X0X7E8_9GAMM</name>
<dbReference type="PROSITE" id="PS00060">
    <property type="entry name" value="ADH_IRON_2"/>
    <property type="match status" value="1"/>
</dbReference>
<sequence length="386" mass="42359">MSVCYTLTKRNYIGENALDDALDIVKQRAYGKALIVTDEGLVKIGLVDHLKEHLDKHGIEHVVYAKVQPNPTMDQVHEGLEVYRHENCSFIIAFGGGSAMDCAKGINVLTVNEGRIIDYKVGGKVIQGPLSPFVCITTTAGTASEVTSFAVITDTSTKTKFIVIDELIMADITVVDPHIMKNLPPFITACTGMDALTHAVEAFVATGSNPATDCNAMGAIDLIFKHLPEACQPEHEIECREFMAYAQFMAGIAFNTAGLGIVHAIAHQIGGTHNLAHGLCNAVILPYVVEYNALHSEEARAKYAFIAREMFFVGPHERGTKAAMALVENIKKLSRQVGIPENFKEYNFTKEDAQIWTDKAFEDPCMPFNPVKPSREDILNLYLSLI</sequence>
<comment type="similarity">
    <text evidence="2">Belongs to the iron-containing alcohol dehydrogenase family.</text>
</comment>
<dbReference type="InterPro" id="IPR001670">
    <property type="entry name" value="ADH_Fe/GldA"/>
</dbReference>
<dbReference type="InterPro" id="IPR018211">
    <property type="entry name" value="ADH_Fe_CS"/>
</dbReference>
<keyword evidence="9" id="KW-1185">Reference proteome</keyword>
<dbReference type="InterPro" id="IPR039697">
    <property type="entry name" value="Alcohol_dehydrogenase_Fe"/>
</dbReference>
<evidence type="ECO:0000313" key="7">
    <source>
        <dbReference type="EMBL" id="SPT70377.1"/>
    </source>
</evidence>
<accession>A0A2X0X7E8</accession>
<dbReference type="EC" id="1.1.1.244" evidence="8"/>
<evidence type="ECO:0000256" key="2">
    <source>
        <dbReference type="ARBA" id="ARBA00007358"/>
    </source>
</evidence>
<dbReference type="Pfam" id="PF25137">
    <property type="entry name" value="ADH_Fe_C"/>
    <property type="match status" value="1"/>
</dbReference>
<dbReference type="Pfam" id="PF00465">
    <property type="entry name" value="Fe-ADH"/>
    <property type="match status" value="1"/>
</dbReference>
<evidence type="ECO:0000313" key="9">
    <source>
        <dbReference type="Proteomes" id="UP000250086"/>
    </source>
</evidence>
<protein>
    <submittedName>
        <fullName evidence="8">NAD-dependent methanol dehydrogenase</fullName>
        <ecNumber evidence="8">1.1.1.244</ecNumber>
    </submittedName>
</protein>
<dbReference type="GO" id="GO:0050093">
    <property type="term" value="F:methanol dehydrogenase (NAD+) activity"/>
    <property type="evidence" value="ECO:0007669"/>
    <property type="project" value="UniProtKB-EC"/>
</dbReference>
<keyword evidence="3 8" id="KW-0560">Oxidoreductase</keyword>
<proteinExistence type="inferred from homology"/>
<dbReference type="FunFam" id="3.40.50.1970:FF:000003">
    <property type="entry name" value="Alcohol dehydrogenase, iron-containing"/>
    <property type="match status" value="1"/>
</dbReference>
<dbReference type="EMBL" id="UAPV01000011">
    <property type="protein sequence ID" value="SPT79007.1"/>
    <property type="molecule type" value="Genomic_DNA"/>
</dbReference>
<evidence type="ECO:0000259" key="5">
    <source>
        <dbReference type="Pfam" id="PF00465"/>
    </source>
</evidence>
<dbReference type="InterPro" id="IPR056798">
    <property type="entry name" value="ADH_Fe_C"/>
</dbReference>
<keyword evidence="4" id="KW-0520">NAD</keyword>
<feature type="domain" description="Alcohol dehydrogenase iron-type/glycerol dehydrogenase GldA" evidence="5">
    <location>
        <begin position="10"/>
        <end position="177"/>
    </location>
</feature>
<evidence type="ECO:0000256" key="4">
    <source>
        <dbReference type="ARBA" id="ARBA00023027"/>
    </source>
</evidence>
<evidence type="ECO:0000256" key="1">
    <source>
        <dbReference type="ARBA" id="ARBA00001962"/>
    </source>
</evidence>
<dbReference type="FunFam" id="1.20.1090.10:FF:000001">
    <property type="entry name" value="Aldehyde-alcohol dehydrogenase"/>
    <property type="match status" value="1"/>
</dbReference>
<evidence type="ECO:0000313" key="8">
    <source>
        <dbReference type="EMBL" id="SPT79007.1"/>
    </source>
</evidence>
<evidence type="ECO:0000256" key="3">
    <source>
        <dbReference type="ARBA" id="ARBA00023002"/>
    </source>
</evidence>
<dbReference type="SUPFAM" id="SSF56796">
    <property type="entry name" value="Dehydroquinate synthase-like"/>
    <property type="match status" value="1"/>
</dbReference>
<gene>
    <name evidence="8" type="primary">mdh_3</name>
    <name evidence="7" type="synonym">mdh_2</name>
    <name evidence="7" type="ORF">NCTC13093_01792</name>
    <name evidence="8" type="ORF">NCTC13093_02647</name>
</gene>
<dbReference type="GO" id="GO:0046872">
    <property type="term" value="F:metal ion binding"/>
    <property type="evidence" value="ECO:0007669"/>
    <property type="project" value="InterPro"/>
</dbReference>
<dbReference type="Gene3D" id="3.40.50.1970">
    <property type="match status" value="1"/>
</dbReference>
<evidence type="ECO:0000259" key="6">
    <source>
        <dbReference type="Pfam" id="PF25137"/>
    </source>
</evidence>
<dbReference type="EMBL" id="UAPV01000001">
    <property type="protein sequence ID" value="SPT70377.1"/>
    <property type="molecule type" value="Genomic_DNA"/>
</dbReference>
<dbReference type="AlphaFoldDB" id="A0A2X0X7E8"/>
<organism evidence="8 9">
    <name type="scientific">Anaerobiospirillum thomasii</name>
    <dbReference type="NCBI Taxonomy" id="179995"/>
    <lineage>
        <taxon>Bacteria</taxon>
        <taxon>Pseudomonadati</taxon>
        <taxon>Pseudomonadota</taxon>
        <taxon>Gammaproteobacteria</taxon>
        <taxon>Aeromonadales</taxon>
        <taxon>Succinivibrionaceae</taxon>
        <taxon>Anaerobiospirillum</taxon>
    </lineage>
</organism>
<dbReference type="Proteomes" id="UP000250086">
    <property type="component" value="Unassembled WGS sequence"/>
</dbReference>